<organism evidence="1">
    <name type="scientific">uncultured Caudovirales phage</name>
    <dbReference type="NCBI Taxonomy" id="2100421"/>
    <lineage>
        <taxon>Viruses</taxon>
        <taxon>Duplodnaviria</taxon>
        <taxon>Heunggongvirae</taxon>
        <taxon>Uroviricota</taxon>
        <taxon>Caudoviricetes</taxon>
        <taxon>Peduoviridae</taxon>
        <taxon>Maltschvirus</taxon>
        <taxon>Maltschvirus maltsch</taxon>
    </lineage>
</organism>
<dbReference type="EMBL" id="LR796193">
    <property type="protein sequence ID" value="CAB4126299.1"/>
    <property type="molecule type" value="Genomic_DNA"/>
</dbReference>
<name>A0A6J5L2R2_9CAUD</name>
<reference evidence="1" key="1">
    <citation type="submission" date="2020-04" db="EMBL/GenBank/DDBJ databases">
        <authorList>
            <person name="Chiriac C."/>
            <person name="Salcher M."/>
            <person name="Ghai R."/>
            <person name="Kavagutti S V."/>
        </authorList>
    </citation>
    <scope>NUCLEOTIDE SEQUENCE</scope>
</reference>
<proteinExistence type="predicted"/>
<protein>
    <submittedName>
        <fullName evidence="1">Uncharacterized protein</fullName>
    </submittedName>
</protein>
<sequence>MKYTEVKNPMWTRDGQSIVCDVTFEGLGTLPFAATLNDVYPHVIEIYNRCVAGDFGPIADYVLQHDEGPQPIVIPEGQTSGAQTF</sequence>
<evidence type="ECO:0000313" key="1">
    <source>
        <dbReference type="EMBL" id="CAB4126299.1"/>
    </source>
</evidence>
<accession>A0A6J5L2R2</accession>
<gene>
    <name evidence="1" type="ORF">UFOVP70_43</name>
</gene>